<evidence type="ECO:0000259" key="2">
    <source>
        <dbReference type="Pfam" id="PF13439"/>
    </source>
</evidence>
<gene>
    <name evidence="3" type="ORF">BFN67_01735</name>
</gene>
<dbReference type="AlphaFoldDB" id="A0A1V8RWM5"/>
<accession>A0A1V8RWM5</accession>
<dbReference type="SUPFAM" id="SSF53756">
    <property type="entry name" value="UDP-Glycosyltransferase/glycogen phosphorylase"/>
    <property type="match status" value="1"/>
</dbReference>
<evidence type="ECO:0000313" key="3">
    <source>
        <dbReference type="EMBL" id="OQM77582.1"/>
    </source>
</evidence>
<feature type="domain" description="Glycosyl transferase family 1" evidence="1">
    <location>
        <begin position="183"/>
        <end position="336"/>
    </location>
</feature>
<evidence type="ECO:0000259" key="1">
    <source>
        <dbReference type="Pfam" id="PF00534"/>
    </source>
</evidence>
<keyword evidence="3" id="KW-0808">Transferase</keyword>
<dbReference type="Pfam" id="PF00534">
    <property type="entry name" value="Glycos_transf_1"/>
    <property type="match status" value="1"/>
</dbReference>
<dbReference type="Pfam" id="PF13439">
    <property type="entry name" value="Glyco_transf_4"/>
    <property type="match status" value="1"/>
</dbReference>
<dbReference type="CDD" id="cd03807">
    <property type="entry name" value="GT4_WbnK-like"/>
    <property type="match status" value="1"/>
</dbReference>
<proteinExistence type="predicted"/>
<protein>
    <submittedName>
        <fullName evidence="3">Glycosyl transferase family 1</fullName>
    </submittedName>
</protein>
<dbReference type="Proteomes" id="UP000191905">
    <property type="component" value="Unassembled WGS sequence"/>
</dbReference>
<dbReference type="EMBL" id="MDET01000001">
    <property type="protein sequence ID" value="OQM77582.1"/>
    <property type="molecule type" value="Genomic_DNA"/>
</dbReference>
<dbReference type="InterPro" id="IPR028098">
    <property type="entry name" value="Glyco_trans_4-like_N"/>
</dbReference>
<reference evidence="3 4" key="1">
    <citation type="journal article" date="2016" name="Int. J. Syst. Evol. Microbiol.">
        <title>Pseudaminobacter manganicus sp. nov., isolated from sludge of a manganese mine.</title>
        <authorList>
            <person name="Li J."/>
            <person name="Huang J."/>
            <person name="Liao S."/>
            <person name="Wang G."/>
        </authorList>
    </citation>
    <scope>NUCLEOTIDE SEQUENCE [LARGE SCALE GENOMIC DNA]</scope>
    <source>
        <strain evidence="3 4">JH-7</strain>
    </source>
</reference>
<comment type="caution">
    <text evidence="3">The sequence shown here is derived from an EMBL/GenBank/DDBJ whole genome shotgun (WGS) entry which is preliminary data.</text>
</comment>
<dbReference type="Gene3D" id="3.40.50.2000">
    <property type="entry name" value="Glycogen Phosphorylase B"/>
    <property type="match status" value="2"/>
</dbReference>
<keyword evidence="4" id="KW-1185">Reference proteome</keyword>
<dbReference type="GO" id="GO:0016757">
    <property type="term" value="F:glycosyltransferase activity"/>
    <property type="evidence" value="ECO:0007669"/>
    <property type="project" value="InterPro"/>
</dbReference>
<dbReference type="InterPro" id="IPR001296">
    <property type="entry name" value="Glyco_trans_1"/>
</dbReference>
<dbReference type="PANTHER" id="PTHR12526">
    <property type="entry name" value="GLYCOSYLTRANSFERASE"/>
    <property type="match status" value="1"/>
</dbReference>
<dbReference type="STRING" id="1873176.BFN67_01735"/>
<dbReference type="PANTHER" id="PTHR12526:SF630">
    <property type="entry name" value="GLYCOSYLTRANSFERASE"/>
    <property type="match status" value="1"/>
</dbReference>
<sequence length="374" mass="40408">MTIIHIITGLSDGGAEAVLYRLLTADRSGARHAVVSLGDTGKYGPMLQAAGVTVHALGMPKGRLTLRGLARLYRLLRRERPDVVQTWMYHANLVGGVVARLVGCRRVVWGIHHTTLVPGTTGRSTRIVDWLCARLSYWMPKAIIACANGARQVHVASGYDARKFEVVPNGYDISVFSPDAGSRTRVRREIGIPAEASVIGLVGRWDPQKDHANLIRATAILRAKHPGLHLVLVGNECDENNAALGRLLQSSGGPDKIHLLGRRADVPAVMNALDLHILSSYSEAFPNVVAEAMGCGTPCVVTDVGDAGLIVGDIGWVVPPKNSTALAEAIADALDELQDAPRWCARQYAARQRIVSEFSLDGMVSRYRQVWDAA</sequence>
<dbReference type="OrthoDB" id="9806708at2"/>
<name>A0A1V8RWM5_9HYPH</name>
<evidence type="ECO:0000313" key="4">
    <source>
        <dbReference type="Proteomes" id="UP000191905"/>
    </source>
</evidence>
<feature type="domain" description="Glycosyltransferase subfamily 4-like N-terminal" evidence="2">
    <location>
        <begin position="13"/>
        <end position="174"/>
    </location>
</feature>
<organism evidence="3 4">
    <name type="scientific">Manganibacter manganicus</name>
    <dbReference type="NCBI Taxonomy" id="1873176"/>
    <lineage>
        <taxon>Bacteria</taxon>
        <taxon>Pseudomonadati</taxon>
        <taxon>Pseudomonadota</taxon>
        <taxon>Alphaproteobacteria</taxon>
        <taxon>Hyphomicrobiales</taxon>
        <taxon>Phyllobacteriaceae</taxon>
        <taxon>Manganibacter</taxon>
    </lineage>
</organism>